<proteinExistence type="predicted"/>
<evidence type="ECO:0000313" key="1">
    <source>
        <dbReference type="EMBL" id="JAE03025.1"/>
    </source>
</evidence>
<dbReference type="AlphaFoldDB" id="A0A0A9EQK7"/>
<sequence>MFPVMTTTELTRCSLIFLAARITGSEGDTTGTLLFSVMIVDKEGLNICSRRDSMNACGPGKSFPH</sequence>
<dbReference type="EMBL" id="GBRH01194871">
    <property type="protein sequence ID" value="JAE03025.1"/>
    <property type="molecule type" value="Transcribed_RNA"/>
</dbReference>
<name>A0A0A9EQK7_ARUDO</name>
<organism evidence="1">
    <name type="scientific">Arundo donax</name>
    <name type="common">Giant reed</name>
    <name type="synonym">Donax arundinaceus</name>
    <dbReference type="NCBI Taxonomy" id="35708"/>
    <lineage>
        <taxon>Eukaryota</taxon>
        <taxon>Viridiplantae</taxon>
        <taxon>Streptophyta</taxon>
        <taxon>Embryophyta</taxon>
        <taxon>Tracheophyta</taxon>
        <taxon>Spermatophyta</taxon>
        <taxon>Magnoliopsida</taxon>
        <taxon>Liliopsida</taxon>
        <taxon>Poales</taxon>
        <taxon>Poaceae</taxon>
        <taxon>PACMAD clade</taxon>
        <taxon>Arundinoideae</taxon>
        <taxon>Arundineae</taxon>
        <taxon>Arundo</taxon>
    </lineage>
</organism>
<accession>A0A0A9EQK7</accession>
<reference evidence="1" key="1">
    <citation type="submission" date="2014-09" db="EMBL/GenBank/DDBJ databases">
        <authorList>
            <person name="Magalhaes I.L.F."/>
            <person name="Oliveira U."/>
            <person name="Santos F.R."/>
            <person name="Vidigal T.H.D.A."/>
            <person name="Brescovit A.D."/>
            <person name="Santos A.J."/>
        </authorList>
    </citation>
    <scope>NUCLEOTIDE SEQUENCE</scope>
    <source>
        <tissue evidence="1">Shoot tissue taken approximately 20 cm above the soil surface</tissue>
    </source>
</reference>
<reference evidence="1" key="2">
    <citation type="journal article" date="2015" name="Data Brief">
        <title>Shoot transcriptome of the giant reed, Arundo donax.</title>
        <authorList>
            <person name="Barrero R.A."/>
            <person name="Guerrero F.D."/>
            <person name="Moolhuijzen P."/>
            <person name="Goolsby J.A."/>
            <person name="Tidwell J."/>
            <person name="Bellgard S.E."/>
            <person name="Bellgard M.I."/>
        </authorList>
    </citation>
    <scope>NUCLEOTIDE SEQUENCE</scope>
    <source>
        <tissue evidence="1">Shoot tissue taken approximately 20 cm above the soil surface</tissue>
    </source>
</reference>
<protein>
    <submittedName>
        <fullName evidence="1">Uncharacterized protein</fullName>
    </submittedName>
</protein>